<sequence>MASEPVELGRALTGEELPLAATDVAALAAELATVGWDASRLTDLRHQRQVMRQPWPFPVPIEARRDLGFARFDARLADLRALLGLSGQLAATRSVRPWTEAERRLAADRPPHWG</sequence>
<comment type="caution">
    <text evidence="1">The sequence shown here is derived from an EMBL/GenBank/DDBJ whole genome shotgun (WGS) entry which is preliminary data.</text>
</comment>
<keyword evidence="2" id="KW-1185">Reference proteome</keyword>
<name>A0A3M0GAT6_9ACTN</name>
<proteinExistence type="predicted"/>
<reference evidence="1 2" key="1">
    <citation type="submission" date="2018-10" db="EMBL/GenBank/DDBJ databases">
        <title>Tessaracoccus antarcticuss sp. nov., isolated from sediment.</title>
        <authorList>
            <person name="Zhou L.Y."/>
            <person name="Du Z.J."/>
        </authorList>
    </citation>
    <scope>NUCLEOTIDE SEQUENCE [LARGE SCALE GENOMIC DNA]</scope>
    <source>
        <strain evidence="1 2">JDX10</strain>
    </source>
</reference>
<dbReference type="Proteomes" id="UP000275256">
    <property type="component" value="Unassembled WGS sequence"/>
</dbReference>
<protein>
    <submittedName>
        <fullName evidence="1">Uncharacterized protein</fullName>
    </submittedName>
</protein>
<accession>A0A3M0GAT6</accession>
<evidence type="ECO:0000313" key="2">
    <source>
        <dbReference type="Proteomes" id="UP000275256"/>
    </source>
</evidence>
<dbReference type="RefSeq" id="WP_121900675.1">
    <property type="nucleotide sequence ID" value="NZ_REFW01000001.1"/>
</dbReference>
<gene>
    <name evidence="1" type="ORF">EAX62_06010</name>
</gene>
<organism evidence="1 2">
    <name type="scientific">Tessaracoccus antarcticus</name>
    <dbReference type="NCBI Taxonomy" id="2479848"/>
    <lineage>
        <taxon>Bacteria</taxon>
        <taxon>Bacillati</taxon>
        <taxon>Actinomycetota</taxon>
        <taxon>Actinomycetes</taxon>
        <taxon>Propionibacteriales</taxon>
        <taxon>Propionibacteriaceae</taxon>
        <taxon>Tessaracoccus</taxon>
    </lineage>
</organism>
<evidence type="ECO:0000313" key="1">
    <source>
        <dbReference type="EMBL" id="RMB62125.1"/>
    </source>
</evidence>
<dbReference type="EMBL" id="REFW01000001">
    <property type="protein sequence ID" value="RMB62125.1"/>
    <property type="molecule type" value="Genomic_DNA"/>
</dbReference>
<dbReference type="OrthoDB" id="3733423at2"/>
<dbReference type="AlphaFoldDB" id="A0A3M0GAT6"/>